<evidence type="ECO:0000256" key="4">
    <source>
        <dbReference type="ARBA" id="ARBA00022475"/>
    </source>
</evidence>
<feature type="transmembrane region" description="Helical" evidence="9">
    <location>
        <begin position="76"/>
        <end position="94"/>
    </location>
</feature>
<feature type="region of interest" description="Disordered" evidence="8">
    <location>
        <begin position="427"/>
        <end position="468"/>
    </location>
</feature>
<comment type="caution">
    <text evidence="10">The sequence shown here is derived from an EMBL/GenBank/DDBJ whole genome shotgun (WGS) entry which is preliminary data.</text>
</comment>
<dbReference type="GO" id="GO:0055085">
    <property type="term" value="P:transmembrane transport"/>
    <property type="evidence" value="ECO:0007669"/>
    <property type="project" value="TreeGrafter"/>
</dbReference>
<keyword evidence="3" id="KW-0813">Transport</keyword>
<feature type="transmembrane region" description="Helical" evidence="9">
    <location>
        <begin position="368"/>
        <end position="391"/>
    </location>
</feature>
<protein>
    <submittedName>
        <fullName evidence="10">AI-2E family transporter</fullName>
    </submittedName>
</protein>
<evidence type="ECO:0000256" key="1">
    <source>
        <dbReference type="ARBA" id="ARBA00004651"/>
    </source>
</evidence>
<dbReference type="Proteomes" id="UP000218690">
    <property type="component" value="Unassembled WGS sequence"/>
</dbReference>
<dbReference type="AlphaFoldDB" id="A0A2A4AJN9"/>
<name>A0A2A4AJN9_9CORY</name>
<keyword evidence="6 9" id="KW-1133">Transmembrane helix</keyword>
<feature type="transmembrane region" description="Helical" evidence="9">
    <location>
        <begin position="318"/>
        <end position="347"/>
    </location>
</feature>
<comment type="similarity">
    <text evidence="2">Belongs to the autoinducer-2 exporter (AI-2E) (TC 2.A.86) family.</text>
</comment>
<dbReference type="Pfam" id="PF01594">
    <property type="entry name" value="AI-2E_transport"/>
    <property type="match status" value="1"/>
</dbReference>
<evidence type="ECO:0000256" key="2">
    <source>
        <dbReference type="ARBA" id="ARBA00009773"/>
    </source>
</evidence>
<evidence type="ECO:0000256" key="9">
    <source>
        <dbReference type="SAM" id="Phobius"/>
    </source>
</evidence>
<evidence type="ECO:0000256" key="3">
    <source>
        <dbReference type="ARBA" id="ARBA00022448"/>
    </source>
</evidence>
<comment type="subcellular location">
    <subcellularLocation>
        <location evidence="1">Cell membrane</location>
        <topology evidence="1">Multi-pass membrane protein</topology>
    </subcellularLocation>
</comment>
<evidence type="ECO:0000313" key="10">
    <source>
        <dbReference type="EMBL" id="PCC82416.1"/>
    </source>
</evidence>
<dbReference type="GO" id="GO:0005886">
    <property type="term" value="C:plasma membrane"/>
    <property type="evidence" value="ECO:0007669"/>
    <property type="project" value="UniProtKB-SubCell"/>
</dbReference>
<evidence type="ECO:0000256" key="8">
    <source>
        <dbReference type="SAM" id="MobiDB-lite"/>
    </source>
</evidence>
<feature type="region of interest" description="Disordered" evidence="8">
    <location>
        <begin position="1"/>
        <end position="55"/>
    </location>
</feature>
<feature type="compositionally biased region" description="Low complexity" evidence="8">
    <location>
        <begin position="12"/>
        <end position="26"/>
    </location>
</feature>
<feature type="transmembrane region" description="Helical" evidence="9">
    <location>
        <begin position="215"/>
        <end position="236"/>
    </location>
</feature>
<feature type="transmembrane region" description="Helical" evidence="9">
    <location>
        <begin position="100"/>
        <end position="118"/>
    </location>
</feature>
<feature type="compositionally biased region" description="Basic and acidic residues" evidence="8">
    <location>
        <begin position="456"/>
        <end position="468"/>
    </location>
</feature>
<evidence type="ECO:0000256" key="6">
    <source>
        <dbReference type="ARBA" id="ARBA00022989"/>
    </source>
</evidence>
<reference evidence="10 11" key="1">
    <citation type="submission" date="2017-09" db="EMBL/GenBank/DDBJ databases">
        <title>Draft Genome Sequence of Corynebacterium accolens AH4003.</title>
        <authorList>
            <person name="Chen Y."/>
            <person name="Oosthuysen W.F."/>
            <person name="Kelley S."/>
            <person name="Horswill A."/>
        </authorList>
    </citation>
    <scope>NUCLEOTIDE SEQUENCE [LARGE SCALE GENOMIC DNA]</scope>
    <source>
        <strain evidence="10 11">AH4003</strain>
    </source>
</reference>
<feature type="transmembrane region" description="Helical" evidence="9">
    <location>
        <begin position="130"/>
        <end position="152"/>
    </location>
</feature>
<keyword evidence="5 9" id="KW-0812">Transmembrane</keyword>
<organism evidence="10 11">
    <name type="scientific">Corynebacterium accolens</name>
    <dbReference type="NCBI Taxonomy" id="38284"/>
    <lineage>
        <taxon>Bacteria</taxon>
        <taxon>Bacillati</taxon>
        <taxon>Actinomycetota</taxon>
        <taxon>Actinomycetes</taxon>
        <taxon>Mycobacteriales</taxon>
        <taxon>Corynebacteriaceae</taxon>
        <taxon>Corynebacterium</taxon>
    </lineage>
</organism>
<sequence>MYSYGKIGQVNSKDTSASSAKDSVTVPQGAENAEHRLPQPLVSNDAEGVGSDAPKPIREDLKTEVLAKDFRTLAKASGRFILIIAAAAIAGYLLKFLWTGLLPVILAILVATVLYPVTAWMRTKLRFPGALAAATTLLGFFAIVTGIFAAMAPTVKNQSQDLIHQAQGGIDELIKLGEKLPVDIDETKVQQLIDDVTNAVKGQASHIATGVMSGFSTVSSIVVTIVIMLFLTFFFIKEGEKFLPWMRKYTGFPAGWHLTELCNRIWKTLSGYIQAQATVALVDAVLIGLGLMVLQVPLAFVIGVVTFFASFIPLVGAITAGALAVIVALVSHGLTTALLALLVVVAVQQIEGNVLQPILQSKAMGLHAAVILLSVTVGSALAGIIGAFLAVPVAATIGVTFRYQALVTAIRAGEVDPNEAEIVTGAPKPKRKARLQKQKEDAEAHIDASGSSPELDAARSVEKLDPDSPRAKVRELYNMIAPKASA</sequence>
<gene>
    <name evidence="10" type="ORF">COM45_08920</name>
</gene>
<accession>A0A2A4AJN9</accession>
<keyword evidence="7 9" id="KW-0472">Membrane</keyword>
<dbReference type="PANTHER" id="PTHR21716:SF53">
    <property type="entry name" value="PERMEASE PERM-RELATED"/>
    <property type="match status" value="1"/>
</dbReference>
<evidence type="ECO:0000256" key="5">
    <source>
        <dbReference type="ARBA" id="ARBA00022692"/>
    </source>
</evidence>
<feature type="compositionally biased region" description="Basic and acidic residues" evidence="8">
    <location>
        <begin position="437"/>
        <end position="446"/>
    </location>
</feature>
<dbReference type="EMBL" id="NWBP01000025">
    <property type="protein sequence ID" value="PCC82416.1"/>
    <property type="molecule type" value="Genomic_DNA"/>
</dbReference>
<dbReference type="InterPro" id="IPR002549">
    <property type="entry name" value="AI-2E-like"/>
</dbReference>
<evidence type="ECO:0000256" key="7">
    <source>
        <dbReference type="ARBA" id="ARBA00023136"/>
    </source>
</evidence>
<dbReference type="PANTHER" id="PTHR21716">
    <property type="entry name" value="TRANSMEMBRANE PROTEIN"/>
    <property type="match status" value="1"/>
</dbReference>
<proteinExistence type="inferred from homology"/>
<feature type="transmembrane region" description="Helical" evidence="9">
    <location>
        <begin position="284"/>
        <end position="312"/>
    </location>
</feature>
<keyword evidence="4" id="KW-1003">Cell membrane</keyword>
<evidence type="ECO:0000313" key="11">
    <source>
        <dbReference type="Proteomes" id="UP000218690"/>
    </source>
</evidence>